<dbReference type="PANTHER" id="PTHR45138:SF9">
    <property type="entry name" value="DIGUANYLATE CYCLASE DGCM-RELATED"/>
    <property type="match status" value="1"/>
</dbReference>
<organism evidence="6 7">
    <name type="scientific">Zeimonas arvi</name>
    <dbReference type="NCBI Taxonomy" id="2498847"/>
    <lineage>
        <taxon>Bacteria</taxon>
        <taxon>Pseudomonadati</taxon>
        <taxon>Pseudomonadota</taxon>
        <taxon>Betaproteobacteria</taxon>
        <taxon>Burkholderiales</taxon>
        <taxon>Burkholderiaceae</taxon>
        <taxon>Zeimonas</taxon>
    </lineage>
</organism>
<keyword evidence="4" id="KW-0472">Membrane</keyword>
<dbReference type="OrthoDB" id="9813903at2"/>
<dbReference type="PANTHER" id="PTHR45138">
    <property type="entry name" value="REGULATORY COMPONENTS OF SENSORY TRANSDUCTION SYSTEM"/>
    <property type="match status" value="1"/>
</dbReference>
<comment type="catalytic activity">
    <reaction evidence="2">
        <text>2 GTP = 3',3'-c-di-GMP + 2 diphosphate</text>
        <dbReference type="Rhea" id="RHEA:24898"/>
        <dbReference type="ChEBI" id="CHEBI:33019"/>
        <dbReference type="ChEBI" id="CHEBI:37565"/>
        <dbReference type="ChEBI" id="CHEBI:58805"/>
        <dbReference type="EC" id="2.7.7.65"/>
    </reaction>
</comment>
<feature type="transmembrane region" description="Helical" evidence="4">
    <location>
        <begin position="117"/>
        <end position="136"/>
    </location>
</feature>
<dbReference type="SMART" id="SM00267">
    <property type="entry name" value="GGDEF"/>
    <property type="match status" value="1"/>
</dbReference>
<dbReference type="InterPro" id="IPR029787">
    <property type="entry name" value="Nucleotide_cyclase"/>
</dbReference>
<evidence type="ECO:0000313" key="6">
    <source>
        <dbReference type="EMBL" id="TXL68313.1"/>
    </source>
</evidence>
<dbReference type="GO" id="GO:0043709">
    <property type="term" value="P:cell adhesion involved in single-species biofilm formation"/>
    <property type="evidence" value="ECO:0007669"/>
    <property type="project" value="TreeGrafter"/>
</dbReference>
<evidence type="ECO:0000256" key="3">
    <source>
        <dbReference type="SAM" id="Coils"/>
    </source>
</evidence>
<feature type="transmembrane region" description="Helical" evidence="4">
    <location>
        <begin position="143"/>
        <end position="163"/>
    </location>
</feature>
<keyword evidence="7" id="KW-1185">Reference proteome</keyword>
<gene>
    <name evidence="6" type="ORF">FHP08_01075</name>
</gene>
<dbReference type="RefSeq" id="WP_147702454.1">
    <property type="nucleotide sequence ID" value="NZ_VDUY01000001.1"/>
</dbReference>
<dbReference type="FunFam" id="3.30.70.270:FF:000001">
    <property type="entry name" value="Diguanylate cyclase domain protein"/>
    <property type="match status" value="1"/>
</dbReference>
<feature type="transmembrane region" description="Helical" evidence="4">
    <location>
        <begin position="45"/>
        <end position="63"/>
    </location>
</feature>
<feature type="coiled-coil region" evidence="3">
    <location>
        <begin position="171"/>
        <end position="208"/>
    </location>
</feature>
<dbReference type="Gene3D" id="3.30.70.270">
    <property type="match status" value="1"/>
</dbReference>
<evidence type="ECO:0000313" key="7">
    <source>
        <dbReference type="Proteomes" id="UP000321548"/>
    </source>
</evidence>
<evidence type="ECO:0000256" key="4">
    <source>
        <dbReference type="SAM" id="Phobius"/>
    </source>
</evidence>
<dbReference type="InterPro" id="IPR000160">
    <property type="entry name" value="GGDEF_dom"/>
</dbReference>
<dbReference type="Proteomes" id="UP000321548">
    <property type="component" value="Unassembled WGS sequence"/>
</dbReference>
<dbReference type="EC" id="2.7.7.65" evidence="1"/>
<name>A0A5C8P4R8_9BURK</name>
<evidence type="ECO:0000256" key="2">
    <source>
        <dbReference type="ARBA" id="ARBA00034247"/>
    </source>
</evidence>
<comment type="caution">
    <text evidence="6">The sequence shown here is derived from an EMBL/GenBank/DDBJ whole genome shotgun (WGS) entry which is preliminary data.</text>
</comment>
<evidence type="ECO:0000256" key="1">
    <source>
        <dbReference type="ARBA" id="ARBA00012528"/>
    </source>
</evidence>
<dbReference type="CDD" id="cd01949">
    <property type="entry name" value="GGDEF"/>
    <property type="match status" value="1"/>
</dbReference>
<dbReference type="Pfam" id="PF00990">
    <property type="entry name" value="GGDEF"/>
    <property type="match status" value="1"/>
</dbReference>
<feature type="transmembrane region" description="Helical" evidence="4">
    <location>
        <begin position="84"/>
        <end position="111"/>
    </location>
</feature>
<keyword evidence="3" id="KW-0175">Coiled coil</keyword>
<dbReference type="GO" id="GO:0052621">
    <property type="term" value="F:diguanylate cyclase activity"/>
    <property type="evidence" value="ECO:0007669"/>
    <property type="project" value="UniProtKB-EC"/>
</dbReference>
<dbReference type="Pfam" id="PF05230">
    <property type="entry name" value="MASE2"/>
    <property type="match status" value="1"/>
</dbReference>
<protein>
    <recommendedName>
        <fullName evidence="1">diguanylate cyclase</fullName>
        <ecNumber evidence="1">2.7.7.65</ecNumber>
    </recommendedName>
</protein>
<dbReference type="SUPFAM" id="SSF55073">
    <property type="entry name" value="Nucleotide cyclase"/>
    <property type="match status" value="1"/>
</dbReference>
<dbReference type="GO" id="GO:0005886">
    <property type="term" value="C:plasma membrane"/>
    <property type="evidence" value="ECO:0007669"/>
    <property type="project" value="TreeGrafter"/>
</dbReference>
<dbReference type="NCBIfam" id="TIGR00254">
    <property type="entry name" value="GGDEF"/>
    <property type="match status" value="1"/>
</dbReference>
<dbReference type="EMBL" id="VDUY01000001">
    <property type="protein sequence ID" value="TXL68313.1"/>
    <property type="molecule type" value="Genomic_DNA"/>
</dbReference>
<dbReference type="AlphaFoldDB" id="A0A5C8P4R8"/>
<evidence type="ECO:0000259" key="5">
    <source>
        <dbReference type="PROSITE" id="PS50887"/>
    </source>
</evidence>
<sequence>MTGKERARPHWAVRMNYRNRSLSALLLLATIGSHLSDLGAGLPAWLALAATFLVYPHLVYAVGKRSARPLETEIRFMLVDAALYCGWVGALGFPAWIGFILVVALVLNLVVFRGMTGMALALGAVAVGLAAGWALARPEIAPATGTLTTALSMLSLFLYLMAFGHDAYTRALQLRQTRDRLRDNEQALQRQLGEIQALQTQLKQQAELDPLTGLFNRRYLTATMEREMARMRREGRPLSLMLIDIDHFKAVNDTLGHQAGDECLVRLATLLKINTRESDVVCRWGGDEFLVLLPTLPREAALERAETYRKAFESLPMPRGGEVQRATLSIGVACHPDDARSADALIAAADAALYRAKQGGRNRVEHGGAPAARDPSAIDA</sequence>
<dbReference type="PROSITE" id="PS50887">
    <property type="entry name" value="GGDEF"/>
    <property type="match status" value="1"/>
</dbReference>
<dbReference type="InterPro" id="IPR007894">
    <property type="entry name" value="MASE2"/>
</dbReference>
<feature type="domain" description="GGDEF" evidence="5">
    <location>
        <begin position="236"/>
        <end position="369"/>
    </location>
</feature>
<keyword evidence="4" id="KW-0812">Transmembrane</keyword>
<dbReference type="InterPro" id="IPR050469">
    <property type="entry name" value="Diguanylate_Cyclase"/>
</dbReference>
<proteinExistence type="predicted"/>
<dbReference type="GO" id="GO:1902201">
    <property type="term" value="P:negative regulation of bacterial-type flagellum-dependent cell motility"/>
    <property type="evidence" value="ECO:0007669"/>
    <property type="project" value="TreeGrafter"/>
</dbReference>
<dbReference type="InterPro" id="IPR043128">
    <property type="entry name" value="Rev_trsase/Diguanyl_cyclase"/>
</dbReference>
<reference evidence="6 7" key="1">
    <citation type="submission" date="2019-06" db="EMBL/GenBank/DDBJ databases">
        <title>Quisquiliibacterium sp. nov., isolated from a maize field.</title>
        <authorList>
            <person name="Lin S.-Y."/>
            <person name="Tsai C.-F."/>
            <person name="Young C.-C."/>
        </authorList>
    </citation>
    <scope>NUCLEOTIDE SEQUENCE [LARGE SCALE GENOMIC DNA]</scope>
    <source>
        <strain evidence="6 7">CC-CFT501</strain>
    </source>
</reference>
<keyword evidence="4" id="KW-1133">Transmembrane helix</keyword>
<accession>A0A5C8P4R8</accession>